<feature type="compositionally biased region" description="Basic residues" evidence="1">
    <location>
        <begin position="193"/>
        <end position="204"/>
    </location>
</feature>
<keyword evidence="3" id="KW-1185">Reference proteome</keyword>
<sequence length="291" mass="32991">MVTGAWADNLIVTPLTEKVNPCEKSSKCQPKVTANRPNKLPIRRSRPSKAAHHTKGLHDFDVHSPCQPQIGEVDVFDSDVEENLGQVSDEESDHDDSEDSDFREWQSDGSEEFDILSLDEDDELQDENESLDDVDLENDTQLRMTIGHETMSHWNIGHRGKPTYTIIIHPIPDSCFWGESELPALDPPFELRKRGRPEKHKRRESRLPIPPQLSTIQLSGTKRCKKCKQLGHNSLTCGQPRDKYGRLQYRKKPRQKTGNPVGRPRKIQRLSQASKSTVATSGVPTQFSQAL</sequence>
<dbReference type="Proteomes" id="UP001153076">
    <property type="component" value="Unassembled WGS sequence"/>
</dbReference>
<feature type="region of interest" description="Disordered" evidence="1">
    <location>
        <begin position="85"/>
        <end position="110"/>
    </location>
</feature>
<gene>
    <name evidence="2" type="ORF">Cgig2_016777</name>
</gene>
<dbReference type="AlphaFoldDB" id="A0A9Q1Q6Y4"/>
<comment type="caution">
    <text evidence="2">The sequence shown here is derived from an EMBL/GenBank/DDBJ whole genome shotgun (WGS) entry which is preliminary data.</text>
</comment>
<feature type="compositionally biased region" description="Polar residues" evidence="1">
    <location>
        <begin position="269"/>
        <end position="291"/>
    </location>
</feature>
<proteinExistence type="predicted"/>
<feature type="region of interest" description="Disordered" evidence="1">
    <location>
        <begin position="188"/>
        <end position="212"/>
    </location>
</feature>
<dbReference type="OrthoDB" id="1415978at2759"/>
<evidence type="ECO:0000313" key="2">
    <source>
        <dbReference type="EMBL" id="KAJ8431218.1"/>
    </source>
</evidence>
<protein>
    <submittedName>
        <fullName evidence="2">Uncharacterized protein</fullName>
    </submittedName>
</protein>
<reference evidence="2" key="1">
    <citation type="submission" date="2022-04" db="EMBL/GenBank/DDBJ databases">
        <title>Carnegiea gigantea Genome sequencing and assembly v2.</title>
        <authorList>
            <person name="Copetti D."/>
            <person name="Sanderson M.J."/>
            <person name="Burquez A."/>
            <person name="Wojciechowski M.F."/>
        </authorList>
    </citation>
    <scope>NUCLEOTIDE SEQUENCE</scope>
    <source>
        <strain evidence="2">SGP5-SGP5p</strain>
        <tissue evidence="2">Aerial part</tissue>
    </source>
</reference>
<evidence type="ECO:0000256" key="1">
    <source>
        <dbReference type="SAM" id="MobiDB-lite"/>
    </source>
</evidence>
<feature type="compositionally biased region" description="Acidic residues" evidence="1">
    <location>
        <begin position="85"/>
        <end position="99"/>
    </location>
</feature>
<name>A0A9Q1Q6Y4_9CARY</name>
<feature type="compositionally biased region" description="Basic residues" evidence="1">
    <location>
        <begin position="41"/>
        <end position="55"/>
    </location>
</feature>
<evidence type="ECO:0000313" key="3">
    <source>
        <dbReference type="Proteomes" id="UP001153076"/>
    </source>
</evidence>
<feature type="region of interest" description="Disordered" evidence="1">
    <location>
        <begin position="21"/>
        <end position="69"/>
    </location>
</feature>
<organism evidence="2 3">
    <name type="scientific">Carnegiea gigantea</name>
    <dbReference type="NCBI Taxonomy" id="171969"/>
    <lineage>
        <taxon>Eukaryota</taxon>
        <taxon>Viridiplantae</taxon>
        <taxon>Streptophyta</taxon>
        <taxon>Embryophyta</taxon>
        <taxon>Tracheophyta</taxon>
        <taxon>Spermatophyta</taxon>
        <taxon>Magnoliopsida</taxon>
        <taxon>eudicotyledons</taxon>
        <taxon>Gunneridae</taxon>
        <taxon>Pentapetalae</taxon>
        <taxon>Caryophyllales</taxon>
        <taxon>Cactineae</taxon>
        <taxon>Cactaceae</taxon>
        <taxon>Cactoideae</taxon>
        <taxon>Echinocereeae</taxon>
        <taxon>Carnegiea</taxon>
    </lineage>
</organism>
<accession>A0A9Q1Q6Y4</accession>
<dbReference type="EMBL" id="JAKOGI010000707">
    <property type="protein sequence ID" value="KAJ8431218.1"/>
    <property type="molecule type" value="Genomic_DNA"/>
</dbReference>
<feature type="region of interest" description="Disordered" evidence="1">
    <location>
        <begin position="237"/>
        <end position="291"/>
    </location>
</feature>